<dbReference type="AlphaFoldDB" id="A0A1E3IIP8"/>
<keyword evidence="3" id="KW-1185">Reference proteome</keyword>
<evidence type="ECO:0000256" key="1">
    <source>
        <dbReference type="SAM" id="MobiDB-lite"/>
    </source>
</evidence>
<proteinExistence type="predicted"/>
<comment type="caution">
    <text evidence="2">The sequence shown here is derived from an EMBL/GenBank/DDBJ whole genome shotgun (WGS) entry which is preliminary data.</text>
</comment>
<reference evidence="2 3" key="1">
    <citation type="submission" date="2016-06" db="EMBL/GenBank/DDBJ databases">
        <title>Evolution of pathogenesis and genome organization in the Tremellales.</title>
        <authorList>
            <person name="Cuomo C."/>
            <person name="Litvintseva A."/>
            <person name="Heitman J."/>
            <person name="Chen Y."/>
            <person name="Sun S."/>
            <person name="Springer D."/>
            <person name="Dromer F."/>
            <person name="Young S."/>
            <person name="Zeng Q."/>
            <person name="Chapman S."/>
            <person name="Gujja S."/>
            <person name="Saif S."/>
            <person name="Birren B."/>
        </authorList>
    </citation>
    <scope>NUCLEOTIDE SEQUENCE [LARGE SCALE GENOMIC DNA]</scope>
    <source>
        <strain evidence="2 3">CBS 7118</strain>
    </source>
</reference>
<protein>
    <submittedName>
        <fullName evidence="2">Uncharacterized protein</fullName>
    </submittedName>
</protein>
<gene>
    <name evidence="2" type="ORF">L198_06735</name>
</gene>
<dbReference type="OrthoDB" id="10370192at2759"/>
<organism evidence="2 3">
    <name type="scientific">Cryptococcus wingfieldii CBS 7118</name>
    <dbReference type="NCBI Taxonomy" id="1295528"/>
    <lineage>
        <taxon>Eukaryota</taxon>
        <taxon>Fungi</taxon>
        <taxon>Dikarya</taxon>
        <taxon>Basidiomycota</taxon>
        <taxon>Agaricomycotina</taxon>
        <taxon>Tremellomycetes</taxon>
        <taxon>Tremellales</taxon>
        <taxon>Cryptococcaceae</taxon>
        <taxon>Cryptococcus</taxon>
    </lineage>
</organism>
<dbReference type="EMBL" id="AWGH01000025">
    <property type="protein sequence ID" value="ODN88463.1"/>
    <property type="molecule type" value="Genomic_DNA"/>
</dbReference>
<evidence type="ECO:0000313" key="3">
    <source>
        <dbReference type="Proteomes" id="UP000094819"/>
    </source>
</evidence>
<feature type="region of interest" description="Disordered" evidence="1">
    <location>
        <begin position="331"/>
        <end position="360"/>
    </location>
</feature>
<name>A0A1E3IIP8_9TREE</name>
<evidence type="ECO:0000313" key="2">
    <source>
        <dbReference type="EMBL" id="ODN88463.1"/>
    </source>
</evidence>
<dbReference type="Proteomes" id="UP000094819">
    <property type="component" value="Unassembled WGS sequence"/>
</dbReference>
<accession>A0A1E3IIP8</accession>
<dbReference type="GeneID" id="30195947"/>
<dbReference type="RefSeq" id="XP_019029272.1">
    <property type="nucleotide sequence ID" value="XM_019178789.1"/>
</dbReference>
<feature type="compositionally biased region" description="Polar residues" evidence="1">
    <location>
        <begin position="343"/>
        <end position="360"/>
    </location>
</feature>
<sequence>MSSTATVPSRRSVTEMPTRGDLSEFISAHGERLVASHVKQSQQKGLLRITPMEKTDEDGRIQRTFKLQGSAEVLSVMSALDGIGMAAKKHRQDWINTVRSYNESQAHLESALQEAGVDEKRRDALLDNIGYSVLHPMDAGVEAVKKLISTRCTSESGSRASEFLSNLQSFMGKGSRILTHSMVITGRTDPGEILTGASKITKAKASVRNSKGSQARAIGLYRTNDDHTESSTVKKYSRMPSMGFVLQQRTAPLSKAAKSALGYWPSSSSACRSSKVPSDAPYYPSAPSISGSNGGGLGYSPSAPSLNAVATTGQATPLDYYPSAPSIRRPSPDCFSEELNKGISPSTASDGSWDTVSEAPSSPALTEVWMGKAEGVVSSATNGPVIEDGSWHPAWRPE</sequence>